<accession>A0AAD7RXP3</accession>
<dbReference type="EMBL" id="JAINUG010000149">
    <property type="protein sequence ID" value="KAJ8392137.1"/>
    <property type="molecule type" value="Genomic_DNA"/>
</dbReference>
<reference evidence="2" key="1">
    <citation type="journal article" date="2023" name="Science">
        <title>Genome structures resolve the early diversification of teleost fishes.</title>
        <authorList>
            <person name="Parey E."/>
            <person name="Louis A."/>
            <person name="Montfort J."/>
            <person name="Bouchez O."/>
            <person name="Roques C."/>
            <person name="Iampietro C."/>
            <person name="Lluch J."/>
            <person name="Castinel A."/>
            <person name="Donnadieu C."/>
            <person name="Desvignes T."/>
            <person name="Floi Bucao C."/>
            <person name="Jouanno E."/>
            <person name="Wen M."/>
            <person name="Mejri S."/>
            <person name="Dirks R."/>
            <person name="Jansen H."/>
            <person name="Henkel C."/>
            <person name="Chen W.J."/>
            <person name="Zahm M."/>
            <person name="Cabau C."/>
            <person name="Klopp C."/>
            <person name="Thompson A.W."/>
            <person name="Robinson-Rechavi M."/>
            <person name="Braasch I."/>
            <person name="Lecointre G."/>
            <person name="Bobe J."/>
            <person name="Postlethwait J.H."/>
            <person name="Berthelot C."/>
            <person name="Roest Crollius H."/>
            <person name="Guiguen Y."/>
        </authorList>
    </citation>
    <scope>NUCLEOTIDE SEQUENCE</scope>
    <source>
        <strain evidence="2">NC1722</strain>
    </source>
</reference>
<feature type="region of interest" description="Disordered" evidence="1">
    <location>
        <begin position="35"/>
        <end position="56"/>
    </location>
</feature>
<proteinExistence type="predicted"/>
<dbReference type="AlphaFoldDB" id="A0AAD7RXP3"/>
<comment type="caution">
    <text evidence="2">The sequence shown here is derived from an EMBL/GenBank/DDBJ whole genome shotgun (WGS) entry which is preliminary data.</text>
</comment>
<evidence type="ECO:0000313" key="2">
    <source>
        <dbReference type="EMBL" id="KAJ8392137.1"/>
    </source>
</evidence>
<dbReference type="Proteomes" id="UP001221898">
    <property type="component" value="Unassembled WGS sequence"/>
</dbReference>
<organism evidence="2 3">
    <name type="scientific">Aldrovandia affinis</name>
    <dbReference type="NCBI Taxonomy" id="143900"/>
    <lineage>
        <taxon>Eukaryota</taxon>
        <taxon>Metazoa</taxon>
        <taxon>Chordata</taxon>
        <taxon>Craniata</taxon>
        <taxon>Vertebrata</taxon>
        <taxon>Euteleostomi</taxon>
        <taxon>Actinopterygii</taxon>
        <taxon>Neopterygii</taxon>
        <taxon>Teleostei</taxon>
        <taxon>Notacanthiformes</taxon>
        <taxon>Halosauridae</taxon>
        <taxon>Aldrovandia</taxon>
    </lineage>
</organism>
<evidence type="ECO:0000313" key="3">
    <source>
        <dbReference type="Proteomes" id="UP001221898"/>
    </source>
</evidence>
<gene>
    <name evidence="2" type="ORF">AAFF_G00079430</name>
</gene>
<feature type="region of interest" description="Disordered" evidence="1">
    <location>
        <begin position="76"/>
        <end position="102"/>
    </location>
</feature>
<evidence type="ECO:0000256" key="1">
    <source>
        <dbReference type="SAM" id="MobiDB-lite"/>
    </source>
</evidence>
<name>A0AAD7RXP3_9TELE</name>
<sequence length="111" mass="11633">MARFPDLQAGSSIVSQSQTVSGLHGLWQSLLFPLRDHSMSNSPPAQGPRCVQPSTNLPHSGAMSCLTPTNLPHSGAPGMLPSLPSSACSQHRPIDPESEMSAPAHPLLCPC</sequence>
<protein>
    <submittedName>
        <fullName evidence="2">Uncharacterized protein</fullName>
    </submittedName>
</protein>
<keyword evidence="3" id="KW-1185">Reference proteome</keyword>